<accession>A0A829WAT0</accession>
<evidence type="ECO:0008006" key="6">
    <source>
        <dbReference type="Google" id="ProtNLM"/>
    </source>
</evidence>
<organism evidence="4 5">
    <name type="scientific">Enterocloster clostridioformis</name>
    <dbReference type="NCBI Taxonomy" id="1531"/>
    <lineage>
        <taxon>Bacteria</taxon>
        <taxon>Bacillati</taxon>
        <taxon>Bacillota</taxon>
        <taxon>Clostridia</taxon>
        <taxon>Lachnospirales</taxon>
        <taxon>Lachnospiraceae</taxon>
        <taxon>Enterocloster</taxon>
    </lineage>
</organism>
<dbReference type="EMBL" id="BJLB01000001">
    <property type="protein sequence ID" value="GEA38478.1"/>
    <property type="molecule type" value="Genomic_DNA"/>
</dbReference>
<dbReference type="InterPro" id="IPR005814">
    <property type="entry name" value="Aminotrans_3"/>
</dbReference>
<dbReference type="InterPro" id="IPR015422">
    <property type="entry name" value="PyrdxlP-dep_Trfase_small"/>
</dbReference>
<evidence type="ECO:0000256" key="1">
    <source>
        <dbReference type="ARBA" id="ARBA00001933"/>
    </source>
</evidence>
<dbReference type="AlphaFoldDB" id="A0A829WAT0"/>
<dbReference type="Gene3D" id="3.40.640.10">
    <property type="entry name" value="Type I PLP-dependent aspartate aminotransferase-like (Major domain)"/>
    <property type="match status" value="1"/>
</dbReference>
<comment type="caution">
    <text evidence="4">The sequence shown here is derived from an EMBL/GenBank/DDBJ whole genome shotgun (WGS) entry which is preliminary data.</text>
</comment>
<reference evidence="4 5" key="1">
    <citation type="submission" date="2019-06" db="EMBL/GenBank/DDBJ databases">
        <title>Draft genome sequence of [Clostridium] clostridioforme NBRC 113352.</title>
        <authorList>
            <person name="Miura T."/>
            <person name="Furukawa M."/>
            <person name="Shimamura M."/>
            <person name="Ohyama Y."/>
            <person name="Yamazoe A."/>
            <person name="Kawasaki H."/>
        </authorList>
    </citation>
    <scope>NUCLEOTIDE SEQUENCE [LARGE SCALE GENOMIC DNA]</scope>
    <source>
        <strain evidence="4 5">NBRC 113352</strain>
    </source>
</reference>
<gene>
    <name evidence="4" type="ORF">Ccl03g_41910</name>
</gene>
<evidence type="ECO:0000256" key="3">
    <source>
        <dbReference type="RuleBase" id="RU003560"/>
    </source>
</evidence>
<dbReference type="PANTHER" id="PTHR43713:SF3">
    <property type="entry name" value="GLUTAMATE-1-SEMIALDEHYDE 2,1-AMINOMUTASE 1, CHLOROPLASTIC-RELATED"/>
    <property type="match status" value="1"/>
</dbReference>
<dbReference type="PANTHER" id="PTHR43713">
    <property type="entry name" value="GLUTAMATE-1-SEMIALDEHYDE 2,1-AMINOMUTASE"/>
    <property type="match status" value="1"/>
</dbReference>
<dbReference type="SUPFAM" id="SSF53383">
    <property type="entry name" value="PLP-dependent transferases"/>
    <property type="match status" value="1"/>
</dbReference>
<dbReference type="GO" id="GO:0008483">
    <property type="term" value="F:transaminase activity"/>
    <property type="evidence" value="ECO:0007669"/>
    <property type="project" value="InterPro"/>
</dbReference>
<dbReference type="Gene3D" id="3.90.1150.10">
    <property type="entry name" value="Aspartate Aminotransferase, domain 1"/>
    <property type="match status" value="1"/>
</dbReference>
<dbReference type="GO" id="GO:0030170">
    <property type="term" value="F:pyridoxal phosphate binding"/>
    <property type="evidence" value="ECO:0007669"/>
    <property type="project" value="InterPro"/>
</dbReference>
<keyword evidence="2 3" id="KW-0663">Pyridoxal phosphate</keyword>
<name>A0A829WAT0_9FIRM</name>
<dbReference type="RefSeq" id="WP_081364603.1">
    <property type="nucleotide sequence ID" value="NZ_AP031445.1"/>
</dbReference>
<evidence type="ECO:0000313" key="4">
    <source>
        <dbReference type="EMBL" id="GEA38478.1"/>
    </source>
</evidence>
<dbReference type="Pfam" id="PF00202">
    <property type="entry name" value="Aminotran_3"/>
    <property type="match status" value="1"/>
</dbReference>
<evidence type="ECO:0000256" key="2">
    <source>
        <dbReference type="ARBA" id="ARBA00022898"/>
    </source>
</evidence>
<protein>
    <recommendedName>
        <fullName evidence="6">Glutamate-1-semialdehyde 2,1-aminomutase</fullName>
    </recommendedName>
</protein>
<dbReference type="InterPro" id="IPR015424">
    <property type="entry name" value="PyrdxlP-dep_Trfase"/>
</dbReference>
<dbReference type="InterPro" id="IPR015421">
    <property type="entry name" value="PyrdxlP-dep_Trfase_major"/>
</dbReference>
<dbReference type="Proteomes" id="UP000315200">
    <property type="component" value="Unassembled WGS sequence"/>
</dbReference>
<comment type="cofactor">
    <cofactor evidence="1">
        <name>pyridoxal 5'-phosphate</name>
        <dbReference type="ChEBI" id="CHEBI:597326"/>
    </cofactor>
</comment>
<proteinExistence type="inferred from homology"/>
<sequence>MKKDENTPHALGPFKPVSQEQIQAQKNVVLPSQKKDYLEAFIHHYCARTAKSKQKTAEYRARYADQRAVSFFHLSLKELCYPLWNASANGAMTVDIDGNEYVDIAGDFGIGIFGHRPEFVRKALEAQLSNGWSIGMRPEKAAVAAEKLCKITGMERAVFSQSGTESVMSAVRLARHVSQKEKVVIFSTSYHGQSDGLLAFRAKIGQKEIAKPITKGTTPGTVKDLVILEYCAEESLAIIKEMAGELAAVVVEPVQSRNIRLHPADFLKKLRALTKEAGIALIFDEMITGFRLAPGGAQEYFQVKPDLATYGKILGGGICLGAIAGKAKYLNAIDGGGWNYGDLSYPMEERTFFAGTHCQNSLAIAAADAVLTKLLEKGPEFQEGLNYTCEHMCEEINRIFTINHVPLKTYHYGSLFRFEPIKKLSPIDQNLFTYHLRDQGVMVSEVGNNFLSAAHGSDQINFILQAVEQAILNLKSGGYLNERE</sequence>
<evidence type="ECO:0000313" key="5">
    <source>
        <dbReference type="Proteomes" id="UP000315200"/>
    </source>
</evidence>
<comment type="similarity">
    <text evidence="3">Belongs to the class-III pyridoxal-phosphate-dependent aminotransferase family.</text>
</comment>